<sequence length="138" mass="15321">MEKRFPPRYSPDSQPLAGLESPWFPGWTLFVEDYDAGIPARLVEGGLLCIVDPWTQMEVGDVFHLYWKDKKSKKRGRIYFRKSKSDVGHSCTGLHRLAPLPTTAPESAGLCAWGAGSIVCRSLTNQRSGLATRIILGT</sequence>
<dbReference type="RefSeq" id="WP_208554686.1">
    <property type="nucleotide sequence ID" value="NZ_CP072011.1"/>
</dbReference>
<dbReference type="Proteomes" id="UP000663914">
    <property type="component" value="Chromosome"/>
</dbReference>
<name>A0A8B6UJP0_9PSED</name>
<organism evidence="1 2">
    <name type="scientific">Pseudomonas corrugata</name>
    <dbReference type="NCBI Taxonomy" id="47879"/>
    <lineage>
        <taxon>Bacteria</taxon>
        <taxon>Pseudomonadati</taxon>
        <taxon>Pseudomonadota</taxon>
        <taxon>Gammaproteobacteria</taxon>
        <taxon>Pseudomonadales</taxon>
        <taxon>Pseudomonadaceae</taxon>
        <taxon>Pseudomonas</taxon>
    </lineage>
</organism>
<gene>
    <name evidence="1" type="ORF">C4C32_16080</name>
</gene>
<accession>A0A8B6UJP0</accession>
<protein>
    <submittedName>
        <fullName evidence="1">Uncharacterized protein</fullName>
    </submittedName>
</protein>
<reference evidence="1" key="1">
    <citation type="book" date="2019" name="MICROBIAL BIOTECHNOLOGY" publisher="Unknown Publisher">
        <title>Optimization of recombineering for directed mutagenesis of bacteria Pseudomonas corrugata 3'.</title>
        <authorList>
            <person name="Buinitskaja S.V."/>
            <person name="Pilipenok N."/>
            <person name="Valentovich L.N."/>
        </authorList>
    </citation>
    <scope>NUCLEOTIDE SEQUENCE</scope>
    <source>
        <strain evidence="1">3prime</strain>
    </source>
</reference>
<evidence type="ECO:0000313" key="1">
    <source>
        <dbReference type="EMBL" id="QTH12117.1"/>
    </source>
</evidence>
<proteinExistence type="predicted"/>
<evidence type="ECO:0000313" key="2">
    <source>
        <dbReference type="Proteomes" id="UP000663914"/>
    </source>
</evidence>
<reference evidence="1" key="2">
    <citation type="submission" date="2021-03" db="EMBL/GenBank/DDBJ databases">
        <authorList>
            <person name="Valentovich L.N."/>
            <person name="Akhremchuk A.E."/>
            <person name="Miamin V.E."/>
        </authorList>
    </citation>
    <scope>NUCLEOTIDE SEQUENCE</scope>
    <source>
        <strain evidence="1">3prime</strain>
    </source>
</reference>
<dbReference type="EMBL" id="CP072011">
    <property type="protein sequence ID" value="QTH12117.1"/>
    <property type="molecule type" value="Genomic_DNA"/>
</dbReference>
<dbReference type="AlphaFoldDB" id="A0A8B6UJP0"/>